<proteinExistence type="predicted"/>
<accession>A0A512T4I0</accession>
<evidence type="ECO:0000313" key="1">
    <source>
        <dbReference type="EMBL" id="GEQ15138.1"/>
    </source>
</evidence>
<dbReference type="Proteomes" id="UP000321793">
    <property type="component" value="Unassembled WGS sequence"/>
</dbReference>
<dbReference type="Pfam" id="PF06067">
    <property type="entry name" value="DUF932"/>
    <property type="match status" value="1"/>
</dbReference>
<reference evidence="1 2" key="1">
    <citation type="submission" date="2019-07" db="EMBL/GenBank/DDBJ databases">
        <title>Whole genome shotgun sequence of Knoellia locipacati NBRC 109775.</title>
        <authorList>
            <person name="Hosoyama A."/>
            <person name="Uohara A."/>
            <person name="Ohji S."/>
            <person name="Ichikawa N."/>
        </authorList>
    </citation>
    <scope>NUCLEOTIDE SEQUENCE [LARGE SCALE GENOMIC DNA]</scope>
    <source>
        <strain evidence="1 2">NBRC 109775</strain>
    </source>
</reference>
<organism evidence="1 2">
    <name type="scientific">Knoellia locipacati</name>
    <dbReference type="NCBI Taxonomy" id="882824"/>
    <lineage>
        <taxon>Bacteria</taxon>
        <taxon>Bacillati</taxon>
        <taxon>Actinomycetota</taxon>
        <taxon>Actinomycetes</taxon>
        <taxon>Micrococcales</taxon>
        <taxon>Intrasporangiaceae</taxon>
        <taxon>Knoellia</taxon>
    </lineage>
</organism>
<evidence type="ECO:0008006" key="3">
    <source>
        <dbReference type="Google" id="ProtNLM"/>
    </source>
</evidence>
<dbReference type="NCBIfam" id="TIGR03299">
    <property type="entry name" value="LGT_TIGR03299"/>
    <property type="match status" value="1"/>
</dbReference>
<gene>
    <name evidence="1" type="ORF">KLO01_31850</name>
</gene>
<dbReference type="OrthoDB" id="5141542at2"/>
<evidence type="ECO:0000313" key="2">
    <source>
        <dbReference type="Proteomes" id="UP000321793"/>
    </source>
</evidence>
<keyword evidence="2" id="KW-1185">Reference proteome</keyword>
<comment type="caution">
    <text evidence="1">The sequence shown here is derived from an EMBL/GenBank/DDBJ whole genome shotgun (WGS) entry which is preliminary data.</text>
</comment>
<dbReference type="AlphaFoldDB" id="A0A512T4I0"/>
<dbReference type="InterPro" id="IPR026325">
    <property type="entry name" value="DUF932"/>
</dbReference>
<dbReference type="InterPro" id="IPR017686">
    <property type="entry name" value="Phg/plasmid-like_prot"/>
</dbReference>
<name>A0A512T4I0_9MICO</name>
<dbReference type="EMBL" id="BKBA01000012">
    <property type="protein sequence ID" value="GEQ15138.1"/>
    <property type="molecule type" value="Genomic_DNA"/>
</dbReference>
<sequence length="353" mass="39342">MSRETLQHLNTHTLIGMTSQRGTAWHYRAEEQGDETNHYDGPIPVQDVERRLFHWTAVSRRIAVETPSDFEGMTHLDPHGSPVQWATLPDRQAITRSDTNAVLGLFGTGYVMHQYREWLLSTVANIIDDDLVISSAGLLRGGAIAWVEVSVPETITTPIGYDFRPNLLATTSFDGSISTTFKRTVTATVCDNTRDLALSEQGQQYKVKHTRYSAAKITQAREALAVVHTLSDDFSRELEILAHTTITDSHWRAFLDHAVPLNDGKGQALEGRARTMARRKREELENLYRDDHRAAPWTGTALGVLQATNTWAHHFAAHRGVSRPERNIFHAVSGNTSISDRATTSALLDLIAA</sequence>
<protein>
    <recommendedName>
        <fullName evidence="3">DUF932 domain-containing protein</fullName>
    </recommendedName>
</protein>